<protein>
    <submittedName>
        <fullName evidence="2">Uncharacterized protein</fullName>
    </submittedName>
</protein>
<evidence type="ECO:0000256" key="1">
    <source>
        <dbReference type="SAM" id="MobiDB-lite"/>
    </source>
</evidence>
<evidence type="ECO:0000313" key="3">
    <source>
        <dbReference type="Proteomes" id="UP000515908"/>
    </source>
</evidence>
<reference evidence="2 3" key="1">
    <citation type="submission" date="2020-08" db="EMBL/GenBank/DDBJ databases">
        <authorList>
            <person name="Newling K."/>
            <person name="Davey J."/>
            <person name="Forrester S."/>
        </authorList>
    </citation>
    <scope>NUCLEOTIDE SEQUENCE [LARGE SCALE GENOMIC DNA]</scope>
    <source>
        <strain evidence="3">Crithidia deanei Carvalho (ATCC PRA-265)</strain>
    </source>
</reference>
<organism evidence="2 3">
    <name type="scientific">Angomonas deanei</name>
    <dbReference type="NCBI Taxonomy" id="59799"/>
    <lineage>
        <taxon>Eukaryota</taxon>
        <taxon>Discoba</taxon>
        <taxon>Euglenozoa</taxon>
        <taxon>Kinetoplastea</taxon>
        <taxon>Metakinetoplastina</taxon>
        <taxon>Trypanosomatida</taxon>
        <taxon>Trypanosomatidae</taxon>
        <taxon>Strigomonadinae</taxon>
        <taxon>Angomonas</taxon>
    </lineage>
</organism>
<gene>
    <name evidence="2" type="ORF">ADEAN_000372100</name>
</gene>
<dbReference type="VEuPathDB" id="TriTrypDB:ADEAN_000372100"/>
<feature type="compositionally biased region" description="Low complexity" evidence="1">
    <location>
        <begin position="275"/>
        <end position="288"/>
    </location>
</feature>
<keyword evidence="3" id="KW-1185">Reference proteome</keyword>
<feature type="region of interest" description="Disordered" evidence="1">
    <location>
        <begin position="249"/>
        <end position="268"/>
    </location>
</feature>
<dbReference type="AlphaFoldDB" id="A0A7G2C8X1"/>
<dbReference type="OrthoDB" id="266078at2759"/>
<evidence type="ECO:0000313" key="2">
    <source>
        <dbReference type="EMBL" id="CAD2216260.1"/>
    </source>
</evidence>
<accession>A0A7G2C8X1</accession>
<dbReference type="EMBL" id="LR877150">
    <property type="protein sequence ID" value="CAD2216260.1"/>
    <property type="molecule type" value="Genomic_DNA"/>
</dbReference>
<sequence length="342" mass="38241">MSLYAFVKQLDNSLLKKVAFYMNLKRDIFLLPTADSDSEDLFLQLKGEVVALLTVQETKVGQKHFSLLPDDELSLEEGGSVLMEAARDVWRGEDRVKSKFNHLRVYSDDDELDTAVSPVEQVANLIHSYMSCTEGRRKKTVDTKALCDKQTEAKAEEQKTPENLNQLTKNVSEQAAQLMKRIVAVQASTNFSSVRHQEEFASFACDFLEISAAAQRILDQSIIEELTTPEKNPPTTTKVLQNVSYSLSPTRLNHSLSPKVPGRPPNQYRRSISLTQAATSASESQQTSFQRSATQQHYGAADPSSDPPQKDVFERLYPAPRSPGESPKLPAKTAKPTFRLYV</sequence>
<feature type="region of interest" description="Disordered" evidence="1">
    <location>
        <begin position="275"/>
        <end position="342"/>
    </location>
</feature>
<name>A0A7G2C8X1_9TRYP</name>
<proteinExistence type="predicted"/>
<dbReference type="Proteomes" id="UP000515908">
    <property type="component" value="Chromosome 06"/>
</dbReference>